<evidence type="ECO:0000256" key="3">
    <source>
        <dbReference type="ARBA" id="ARBA00009731"/>
    </source>
</evidence>
<evidence type="ECO:0000256" key="2">
    <source>
        <dbReference type="ARBA" id="ARBA00004590"/>
    </source>
</evidence>
<dbReference type="GO" id="GO:0004577">
    <property type="term" value="F:N-acetylglucosaminyldiphosphodolichol N-acetylglucosaminyltransferase activity"/>
    <property type="evidence" value="ECO:0007669"/>
    <property type="project" value="TreeGrafter"/>
</dbReference>
<dbReference type="AlphaFoldDB" id="A0A9W8IJU2"/>
<keyword evidence="7 11" id="KW-0256">Endoplasmic reticulum</keyword>
<dbReference type="GO" id="GO:0031965">
    <property type="term" value="C:nuclear membrane"/>
    <property type="evidence" value="ECO:0007669"/>
    <property type="project" value="UniProtKB-SubCell"/>
</dbReference>
<name>A0A9W8IJU2_9FUNG</name>
<comment type="caution">
    <text evidence="12">The sequence shown here is derived from an EMBL/GenBank/DDBJ whole genome shotgun (WGS) entry which is preliminary data.</text>
</comment>
<evidence type="ECO:0000256" key="4">
    <source>
        <dbReference type="ARBA" id="ARBA00011335"/>
    </source>
</evidence>
<dbReference type="Gene3D" id="3.40.50.2000">
    <property type="entry name" value="Glycogen Phosphorylase B"/>
    <property type="match status" value="1"/>
</dbReference>
<evidence type="ECO:0000256" key="9">
    <source>
        <dbReference type="ARBA" id="ARBA00023136"/>
    </source>
</evidence>
<dbReference type="PANTHER" id="PTHR12154">
    <property type="entry name" value="GLYCOSYL TRANSFERASE-RELATED"/>
    <property type="match status" value="1"/>
</dbReference>
<dbReference type="Pfam" id="PF08660">
    <property type="entry name" value="Alg14"/>
    <property type="match status" value="1"/>
</dbReference>
<dbReference type="GO" id="GO:0006488">
    <property type="term" value="P:dolichol-linked oligosaccharide biosynthetic process"/>
    <property type="evidence" value="ECO:0007669"/>
    <property type="project" value="InterPro"/>
</dbReference>
<dbReference type="EMBL" id="JANBUY010000060">
    <property type="protein sequence ID" value="KAJ2865416.1"/>
    <property type="molecule type" value="Genomic_DNA"/>
</dbReference>
<evidence type="ECO:0000256" key="6">
    <source>
        <dbReference type="ARBA" id="ARBA00022692"/>
    </source>
</evidence>
<accession>A0A9W8IJU2</accession>
<evidence type="ECO:0000256" key="11">
    <source>
        <dbReference type="RuleBase" id="RU362127"/>
    </source>
</evidence>
<comment type="similarity">
    <text evidence="3 11">Belongs to the ALG14 family.</text>
</comment>
<keyword evidence="8" id="KW-1133">Transmembrane helix</keyword>
<sequence length="223" mass="25001">MILLLAIAGAVALVLRLYFVLPIFSRRQRSTLDARKRRGKAARSATQKMLCIVLGSGGHTAEMVRLLSGVDFDRYCQRLYIVGDTDVISLDQIGMLESRRDDEKEEYFVGRVPRSRGVGQPWLTTPISVLQCFGQVARLMYQHLPDAVLCNGPGNCVVVCVVATIVRVLGVKRIPIIYVESFARVNTLSLSGKIVYMLADRFIVQWPDILQQYPQAEYVPNLV</sequence>
<reference evidence="12" key="1">
    <citation type="submission" date="2022-07" db="EMBL/GenBank/DDBJ databases">
        <title>Phylogenomic reconstructions and comparative analyses of Kickxellomycotina fungi.</title>
        <authorList>
            <person name="Reynolds N.K."/>
            <person name="Stajich J.E."/>
            <person name="Barry K."/>
            <person name="Grigoriev I.V."/>
            <person name="Crous P."/>
            <person name="Smith M.E."/>
        </authorList>
    </citation>
    <scope>NUCLEOTIDE SEQUENCE</scope>
    <source>
        <strain evidence="12">RSA 476</strain>
    </source>
</reference>
<evidence type="ECO:0000313" key="12">
    <source>
        <dbReference type="EMBL" id="KAJ2865416.1"/>
    </source>
</evidence>
<evidence type="ECO:0000256" key="10">
    <source>
        <dbReference type="ARBA" id="ARBA00032062"/>
    </source>
</evidence>
<gene>
    <name evidence="11 12" type="primary">ALG14</name>
    <name evidence="12" type="ORF">GGH94_002250</name>
</gene>
<keyword evidence="13" id="KW-1185">Reference proteome</keyword>
<proteinExistence type="inferred from homology"/>
<dbReference type="InterPro" id="IPR013969">
    <property type="entry name" value="Oligosacch_biosynth_Alg14"/>
</dbReference>
<comment type="subcellular location">
    <subcellularLocation>
        <location evidence="1 11">Endoplasmic reticulum membrane</location>
        <topology evidence="1 11">Single-pass membrane protein</topology>
    </subcellularLocation>
    <subcellularLocation>
        <location evidence="2">Nucleus membrane</location>
        <topology evidence="2">Single-pass membrane protein</topology>
    </subcellularLocation>
</comment>
<keyword evidence="12" id="KW-0808">Transferase</keyword>
<comment type="function">
    <text evidence="11">Involved in protein N-glycosylation. Essential for the second step of the dolichol-linked oligosaccharide pathway. Anchors the catalytic subunit ALG13 to the ER.</text>
</comment>
<comment type="subunit">
    <text evidence="4 11">Heterodimer with ALG13 to form a functional enzyme.</text>
</comment>
<evidence type="ECO:0000256" key="1">
    <source>
        <dbReference type="ARBA" id="ARBA00004389"/>
    </source>
</evidence>
<evidence type="ECO:0000256" key="8">
    <source>
        <dbReference type="ARBA" id="ARBA00022989"/>
    </source>
</evidence>
<keyword evidence="9" id="KW-0472">Membrane</keyword>
<evidence type="ECO:0000256" key="5">
    <source>
        <dbReference type="ARBA" id="ARBA00017467"/>
    </source>
</evidence>
<protein>
    <recommendedName>
        <fullName evidence="5 11">UDP-N-acetylglucosamine transferase subunit ALG14</fullName>
    </recommendedName>
    <alternativeName>
        <fullName evidence="10 11">Asparagine-linked glycosylation protein 14</fullName>
    </alternativeName>
</protein>
<dbReference type="Proteomes" id="UP001140074">
    <property type="component" value="Unassembled WGS sequence"/>
</dbReference>
<dbReference type="GO" id="GO:0043541">
    <property type="term" value="C:UDP-N-acetylglucosamine transferase complex"/>
    <property type="evidence" value="ECO:0007669"/>
    <property type="project" value="TreeGrafter"/>
</dbReference>
<dbReference type="PANTHER" id="PTHR12154:SF4">
    <property type="entry name" value="UDP-N-ACETYLGLUCOSAMINE TRANSFERASE SUBUNIT ALG14 HOMOLOG"/>
    <property type="match status" value="1"/>
</dbReference>
<keyword evidence="6" id="KW-0812">Transmembrane</keyword>
<keyword evidence="12" id="KW-0328">Glycosyltransferase</keyword>
<evidence type="ECO:0000256" key="7">
    <source>
        <dbReference type="ARBA" id="ARBA00022824"/>
    </source>
</evidence>
<evidence type="ECO:0000313" key="13">
    <source>
        <dbReference type="Proteomes" id="UP001140074"/>
    </source>
</evidence>
<organism evidence="12 13">
    <name type="scientific">Coemansia aciculifera</name>
    <dbReference type="NCBI Taxonomy" id="417176"/>
    <lineage>
        <taxon>Eukaryota</taxon>
        <taxon>Fungi</taxon>
        <taxon>Fungi incertae sedis</taxon>
        <taxon>Zoopagomycota</taxon>
        <taxon>Kickxellomycotina</taxon>
        <taxon>Kickxellomycetes</taxon>
        <taxon>Kickxellales</taxon>
        <taxon>Kickxellaceae</taxon>
        <taxon>Coemansia</taxon>
    </lineage>
</organism>